<dbReference type="Pfam" id="PF01527">
    <property type="entry name" value="HTH_Tnp_1"/>
    <property type="match status" value="1"/>
</dbReference>
<dbReference type="Gene3D" id="1.10.10.60">
    <property type="entry name" value="Homeodomain-like"/>
    <property type="match status" value="1"/>
</dbReference>
<dbReference type="GO" id="GO:0003677">
    <property type="term" value="F:DNA binding"/>
    <property type="evidence" value="ECO:0007669"/>
    <property type="project" value="InterPro"/>
</dbReference>
<evidence type="ECO:0008006" key="3">
    <source>
        <dbReference type="Google" id="ProtNLM"/>
    </source>
</evidence>
<sequence>MSRLGRPSKFSDEFKRDAVELVRSSGCPINQVARELGMSHKTLRSWVKAAGRRQLWGRGRVWWGGQGRGAGPVA</sequence>
<gene>
    <name evidence="1" type="ORF">E1288_43850</name>
</gene>
<proteinExistence type="predicted"/>
<accession>A0A4R4XUB6</accession>
<evidence type="ECO:0000313" key="2">
    <source>
        <dbReference type="Proteomes" id="UP000294947"/>
    </source>
</evidence>
<comment type="caution">
    <text evidence="1">The sequence shown here is derived from an EMBL/GenBank/DDBJ whole genome shotgun (WGS) entry which is preliminary data.</text>
</comment>
<organism evidence="1 2">
    <name type="scientific">Saccharopolyspora elongata</name>
    <dbReference type="NCBI Taxonomy" id="2530387"/>
    <lineage>
        <taxon>Bacteria</taxon>
        <taxon>Bacillati</taxon>
        <taxon>Actinomycetota</taxon>
        <taxon>Actinomycetes</taxon>
        <taxon>Pseudonocardiales</taxon>
        <taxon>Pseudonocardiaceae</taxon>
        <taxon>Saccharopolyspora</taxon>
    </lineage>
</organism>
<dbReference type="RefSeq" id="WP_132494948.1">
    <property type="nucleotide sequence ID" value="NZ_SMKW01000134.1"/>
</dbReference>
<dbReference type="Proteomes" id="UP000294947">
    <property type="component" value="Unassembled WGS sequence"/>
</dbReference>
<protein>
    <recommendedName>
        <fullName evidence="3">Transposase</fullName>
    </recommendedName>
</protein>
<dbReference type="SUPFAM" id="SSF46689">
    <property type="entry name" value="Homeodomain-like"/>
    <property type="match status" value="1"/>
</dbReference>
<name>A0A4R4XUB6_9PSEU</name>
<dbReference type="GO" id="GO:0004803">
    <property type="term" value="F:transposase activity"/>
    <property type="evidence" value="ECO:0007669"/>
    <property type="project" value="InterPro"/>
</dbReference>
<dbReference type="InterPro" id="IPR009057">
    <property type="entry name" value="Homeodomain-like_sf"/>
</dbReference>
<dbReference type="EMBL" id="SMKW01000134">
    <property type="protein sequence ID" value="TDD34933.1"/>
    <property type="molecule type" value="Genomic_DNA"/>
</dbReference>
<reference evidence="1 2" key="1">
    <citation type="submission" date="2019-03" db="EMBL/GenBank/DDBJ databases">
        <title>Draft genome sequences of novel Actinobacteria.</title>
        <authorList>
            <person name="Sahin N."/>
            <person name="Ay H."/>
            <person name="Saygin H."/>
        </authorList>
    </citation>
    <scope>NUCLEOTIDE SEQUENCE [LARGE SCALE GENOMIC DNA]</scope>
    <source>
        <strain evidence="1 2">7K502</strain>
    </source>
</reference>
<evidence type="ECO:0000313" key="1">
    <source>
        <dbReference type="EMBL" id="TDD34933.1"/>
    </source>
</evidence>
<dbReference type="AlphaFoldDB" id="A0A4R4XUB6"/>
<keyword evidence="2" id="KW-1185">Reference proteome</keyword>
<dbReference type="OrthoDB" id="52928at2"/>
<dbReference type="GO" id="GO:0006313">
    <property type="term" value="P:DNA transposition"/>
    <property type="evidence" value="ECO:0007669"/>
    <property type="project" value="InterPro"/>
</dbReference>
<dbReference type="InterPro" id="IPR002514">
    <property type="entry name" value="Transposase_8"/>
</dbReference>